<proteinExistence type="predicted"/>
<dbReference type="SMART" id="SM00343">
    <property type="entry name" value="ZnF_C2HC"/>
    <property type="match status" value="2"/>
</dbReference>
<comment type="caution">
    <text evidence="3">The sequence shown here is derived from an EMBL/GenBank/DDBJ whole genome shotgun (WGS) entry which is preliminary data.</text>
</comment>
<evidence type="ECO:0000313" key="4">
    <source>
        <dbReference type="Proteomes" id="UP000631114"/>
    </source>
</evidence>
<protein>
    <recommendedName>
        <fullName evidence="2">CCHC-type domain-containing protein</fullName>
    </recommendedName>
</protein>
<gene>
    <name evidence="3" type="ORF">IFM89_039297</name>
</gene>
<feature type="signal peptide" evidence="1">
    <location>
        <begin position="1"/>
        <end position="24"/>
    </location>
</feature>
<feature type="domain" description="CCHC-type" evidence="2">
    <location>
        <begin position="227"/>
        <end position="243"/>
    </location>
</feature>
<dbReference type="AlphaFoldDB" id="A0A835HVC5"/>
<dbReference type="Proteomes" id="UP000631114">
    <property type="component" value="Unassembled WGS sequence"/>
</dbReference>
<name>A0A835HVC5_9MAGN</name>
<sequence>MACCERGRRVVLDLVLIWSGSVDCEEGVAIVCRRGACIAWQEIAYPQFRLRVHQEWEDGIWTLYSYRDLELDDFIYGPRELLIKFVEENYPLLPKPDSLPVDDLKLDSLVVGSRGLGMLKRLHLLPKPMKLKMGGGHESNSNCISIYKDCSCLLCGQKTHKTAQCPWMHVICKNCNNECDLLEDNNKKRFIKCQKCESAQWLDDLIGNSSDKPNDLGSPVAVEKGIRCFVCKAEDHWSYTCPWKRSPCKMCTTIRDVRTSTQLRSKGEKFLKCPRCDQFEWLELAIVGCKKEKSEPKKLVFEE</sequence>
<keyword evidence="4" id="KW-1185">Reference proteome</keyword>
<dbReference type="OrthoDB" id="1995485at2759"/>
<dbReference type="GO" id="GO:0008270">
    <property type="term" value="F:zinc ion binding"/>
    <property type="evidence" value="ECO:0007669"/>
    <property type="project" value="InterPro"/>
</dbReference>
<dbReference type="EMBL" id="JADFTS010000006">
    <property type="protein sequence ID" value="KAF9603958.1"/>
    <property type="molecule type" value="Genomic_DNA"/>
</dbReference>
<evidence type="ECO:0000313" key="3">
    <source>
        <dbReference type="EMBL" id="KAF9603958.1"/>
    </source>
</evidence>
<evidence type="ECO:0000256" key="1">
    <source>
        <dbReference type="SAM" id="SignalP"/>
    </source>
</evidence>
<feature type="chain" id="PRO_5033049049" description="CCHC-type domain-containing protein" evidence="1">
    <location>
        <begin position="25"/>
        <end position="303"/>
    </location>
</feature>
<reference evidence="3 4" key="1">
    <citation type="submission" date="2020-10" db="EMBL/GenBank/DDBJ databases">
        <title>The Coptis chinensis genome and diversification of protoberbering-type alkaloids.</title>
        <authorList>
            <person name="Wang B."/>
            <person name="Shu S."/>
            <person name="Song C."/>
            <person name="Liu Y."/>
        </authorList>
    </citation>
    <scope>NUCLEOTIDE SEQUENCE [LARGE SCALE GENOMIC DNA]</scope>
    <source>
        <strain evidence="3">HL-2020</strain>
        <tissue evidence="3">Leaf</tissue>
    </source>
</reference>
<organism evidence="3 4">
    <name type="scientific">Coptis chinensis</name>
    <dbReference type="NCBI Taxonomy" id="261450"/>
    <lineage>
        <taxon>Eukaryota</taxon>
        <taxon>Viridiplantae</taxon>
        <taxon>Streptophyta</taxon>
        <taxon>Embryophyta</taxon>
        <taxon>Tracheophyta</taxon>
        <taxon>Spermatophyta</taxon>
        <taxon>Magnoliopsida</taxon>
        <taxon>Ranunculales</taxon>
        <taxon>Ranunculaceae</taxon>
        <taxon>Coptidoideae</taxon>
        <taxon>Coptis</taxon>
    </lineage>
</organism>
<accession>A0A835HVC5</accession>
<feature type="domain" description="CCHC-type" evidence="2">
    <location>
        <begin position="151"/>
        <end position="167"/>
    </location>
</feature>
<evidence type="ECO:0000259" key="2">
    <source>
        <dbReference type="SMART" id="SM00343"/>
    </source>
</evidence>
<dbReference type="GO" id="GO:0003676">
    <property type="term" value="F:nucleic acid binding"/>
    <property type="evidence" value="ECO:0007669"/>
    <property type="project" value="InterPro"/>
</dbReference>
<dbReference type="InterPro" id="IPR001878">
    <property type="entry name" value="Znf_CCHC"/>
</dbReference>
<keyword evidence="1" id="KW-0732">Signal</keyword>